<comment type="caution">
    <text evidence="6">The sequence shown here is derived from an EMBL/GenBank/DDBJ whole genome shotgun (WGS) entry which is preliminary data.</text>
</comment>
<dbReference type="InterPro" id="IPR029045">
    <property type="entry name" value="ClpP/crotonase-like_dom_sf"/>
</dbReference>
<dbReference type="PANTHER" id="PTHR11941:SF54">
    <property type="entry name" value="ENOYL-COA HYDRATASE, MITOCHONDRIAL"/>
    <property type="match status" value="1"/>
</dbReference>
<dbReference type="RefSeq" id="WP_168487712.1">
    <property type="nucleotide sequence ID" value="NZ_JAAZSQ010000017.1"/>
</dbReference>
<dbReference type="AlphaFoldDB" id="A0A7X6HEW6"/>
<reference evidence="6 7" key="1">
    <citation type="submission" date="2020-04" db="EMBL/GenBank/DDBJ databases">
        <title>Arthrobacter sp. nov.</title>
        <authorList>
            <person name="Liu S."/>
        </authorList>
    </citation>
    <scope>NUCLEOTIDE SEQUENCE [LARGE SCALE GENOMIC DNA]</scope>
    <source>
        <strain evidence="6 7">E918</strain>
    </source>
</reference>
<dbReference type="GO" id="GO:0006635">
    <property type="term" value="P:fatty acid beta-oxidation"/>
    <property type="evidence" value="ECO:0007669"/>
    <property type="project" value="TreeGrafter"/>
</dbReference>
<dbReference type="Gene3D" id="3.90.226.10">
    <property type="entry name" value="2-enoyl-CoA Hydratase, Chain A, domain 1"/>
    <property type="match status" value="1"/>
</dbReference>
<evidence type="ECO:0000256" key="4">
    <source>
        <dbReference type="ARBA" id="ARBA00023717"/>
    </source>
</evidence>
<evidence type="ECO:0000313" key="7">
    <source>
        <dbReference type="Proteomes" id="UP000544090"/>
    </source>
</evidence>
<accession>A0A7X6HEW6</accession>
<sequence length="256" mass="27296">MASVNFTIDGPVARVVLNRPEALNAIDSGMDAQLYDVWTEVNRNPEVRVVVLSGTGDRAFCAGGDISEVDPSPQQVALGGGLTGIGGELLTLRKPLIAAVHGFVLGGGFELALCADIIVAADTAVFSMPEVKIGIMAGPGVMHRAIRQLPHRVAMAMILTGERLSAEEALHYGLVNESVSYGELRPATERWVEKLLAVSPLAAQAAKDAVLSSQAHPIEVALSTRYPAIDSYAASADHREGRHAFVEKRRPKWRGE</sequence>
<protein>
    <submittedName>
        <fullName evidence="6">Crotonase</fullName>
    </submittedName>
</protein>
<dbReference type="InterPro" id="IPR018376">
    <property type="entry name" value="Enoyl-CoA_hyd/isom_CS"/>
</dbReference>
<gene>
    <name evidence="6" type="ORF">HGG74_15290</name>
</gene>
<evidence type="ECO:0000256" key="1">
    <source>
        <dbReference type="ARBA" id="ARBA00005254"/>
    </source>
</evidence>
<comment type="similarity">
    <text evidence="1 5">Belongs to the enoyl-CoA hydratase/isomerase family.</text>
</comment>
<evidence type="ECO:0000256" key="5">
    <source>
        <dbReference type="RuleBase" id="RU003707"/>
    </source>
</evidence>
<dbReference type="CDD" id="cd06558">
    <property type="entry name" value="crotonase-like"/>
    <property type="match status" value="1"/>
</dbReference>
<dbReference type="InterPro" id="IPR014748">
    <property type="entry name" value="Enoyl-CoA_hydra_C"/>
</dbReference>
<proteinExistence type="inferred from homology"/>
<dbReference type="InterPro" id="IPR001753">
    <property type="entry name" value="Enoyl-CoA_hydra/iso"/>
</dbReference>
<evidence type="ECO:0000256" key="2">
    <source>
        <dbReference type="ARBA" id="ARBA00023239"/>
    </source>
</evidence>
<organism evidence="6 7">
    <name type="scientific">Arthrobacter mobilis</name>
    <dbReference type="NCBI Taxonomy" id="2724944"/>
    <lineage>
        <taxon>Bacteria</taxon>
        <taxon>Bacillati</taxon>
        <taxon>Actinomycetota</taxon>
        <taxon>Actinomycetes</taxon>
        <taxon>Micrococcales</taxon>
        <taxon>Micrococcaceae</taxon>
        <taxon>Arthrobacter</taxon>
    </lineage>
</organism>
<comment type="catalytic activity">
    <reaction evidence="3">
        <text>a (3S)-3-hydroxyacyl-CoA = a (2E)-enoyl-CoA + H2O</text>
        <dbReference type="Rhea" id="RHEA:16105"/>
        <dbReference type="ChEBI" id="CHEBI:15377"/>
        <dbReference type="ChEBI" id="CHEBI:57318"/>
        <dbReference type="ChEBI" id="CHEBI:58856"/>
        <dbReference type="EC" id="4.2.1.17"/>
    </reaction>
</comment>
<keyword evidence="7" id="KW-1185">Reference proteome</keyword>
<dbReference type="Pfam" id="PF00378">
    <property type="entry name" value="ECH_1"/>
    <property type="match status" value="1"/>
</dbReference>
<dbReference type="PANTHER" id="PTHR11941">
    <property type="entry name" value="ENOYL-COA HYDRATASE-RELATED"/>
    <property type="match status" value="1"/>
</dbReference>
<comment type="catalytic activity">
    <reaction evidence="4">
        <text>a 4-saturated-(3S)-3-hydroxyacyl-CoA = a (3E)-enoyl-CoA + H2O</text>
        <dbReference type="Rhea" id="RHEA:20724"/>
        <dbReference type="ChEBI" id="CHEBI:15377"/>
        <dbReference type="ChEBI" id="CHEBI:58521"/>
        <dbReference type="ChEBI" id="CHEBI:137480"/>
        <dbReference type="EC" id="4.2.1.17"/>
    </reaction>
</comment>
<evidence type="ECO:0000313" key="6">
    <source>
        <dbReference type="EMBL" id="NKX55879.1"/>
    </source>
</evidence>
<dbReference type="Gene3D" id="1.10.12.10">
    <property type="entry name" value="Lyase 2-enoyl-coa Hydratase, Chain A, domain 2"/>
    <property type="match status" value="1"/>
</dbReference>
<dbReference type="GO" id="GO:0004300">
    <property type="term" value="F:enoyl-CoA hydratase activity"/>
    <property type="evidence" value="ECO:0007669"/>
    <property type="project" value="UniProtKB-EC"/>
</dbReference>
<dbReference type="SUPFAM" id="SSF52096">
    <property type="entry name" value="ClpP/crotonase"/>
    <property type="match status" value="1"/>
</dbReference>
<evidence type="ECO:0000256" key="3">
    <source>
        <dbReference type="ARBA" id="ARBA00023709"/>
    </source>
</evidence>
<name>A0A7X6HEW6_9MICC</name>
<dbReference type="EMBL" id="JAAZSQ010000017">
    <property type="protein sequence ID" value="NKX55879.1"/>
    <property type="molecule type" value="Genomic_DNA"/>
</dbReference>
<dbReference type="Proteomes" id="UP000544090">
    <property type="component" value="Unassembled WGS sequence"/>
</dbReference>
<dbReference type="PROSITE" id="PS00166">
    <property type="entry name" value="ENOYL_COA_HYDRATASE"/>
    <property type="match status" value="1"/>
</dbReference>
<keyword evidence="2" id="KW-0456">Lyase</keyword>